<accession>A0A9P6MNN0</accession>
<dbReference type="Gene3D" id="1.10.720.30">
    <property type="entry name" value="SAP domain"/>
    <property type="match status" value="1"/>
</dbReference>
<dbReference type="Pfam" id="PF02037">
    <property type="entry name" value="SAP"/>
    <property type="match status" value="1"/>
</dbReference>
<organism evidence="3 4">
    <name type="scientific">Entomortierella chlamydospora</name>
    <dbReference type="NCBI Taxonomy" id="101097"/>
    <lineage>
        <taxon>Eukaryota</taxon>
        <taxon>Fungi</taxon>
        <taxon>Fungi incertae sedis</taxon>
        <taxon>Mucoromycota</taxon>
        <taxon>Mortierellomycotina</taxon>
        <taxon>Mortierellomycetes</taxon>
        <taxon>Mortierellales</taxon>
        <taxon>Mortierellaceae</taxon>
        <taxon>Entomortierella</taxon>
    </lineage>
</organism>
<name>A0A9P6MNN0_9FUNG</name>
<dbReference type="SMART" id="SM00513">
    <property type="entry name" value="SAP"/>
    <property type="match status" value="1"/>
</dbReference>
<dbReference type="InterPro" id="IPR003034">
    <property type="entry name" value="SAP_dom"/>
</dbReference>
<dbReference type="Proteomes" id="UP000703661">
    <property type="component" value="Unassembled WGS sequence"/>
</dbReference>
<evidence type="ECO:0000259" key="2">
    <source>
        <dbReference type="PROSITE" id="PS50800"/>
    </source>
</evidence>
<feature type="domain" description="SAP" evidence="2">
    <location>
        <begin position="239"/>
        <end position="273"/>
    </location>
</feature>
<evidence type="ECO:0000313" key="4">
    <source>
        <dbReference type="Proteomes" id="UP000703661"/>
    </source>
</evidence>
<dbReference type="EMBL" id="JAAAID010001962">
    <property type="protein sequence ID" value="KAG0008309.1"/>
    <property type="molecule type" value="Genomic_DNA"/>
</dbReference>
<comment type="caution">
    <text evidence="3">The sequence shown here is derived from an EMBL/GenBank/DDBJ whole genome shotgun (WGS) entry which is preliminary data.</text>
</comment>
<sequence length="370" mass="39062">IKSRPRPSTAGARVSQGGIKALFGQNSKNNRTSFDLKTEVLINPSIQQGLAAALTAASQTSAKIGNVSPNIPPARKKKSAKAVSAEIPIINHPGNIAAMEMATDGSQQGTARSNLTGTSSTPALTLAERRAAAAGAHRRRSASESSTSAQRSESNSSTPPSLILPNLGLDNKARRFVLSPNVTPGSEVLPLPSPSILSTSIPSPAPIQIDRITPRHSSLLTRTEEQQKQMDAAMERVDFDDVTVAELKEMLRQRGKHGGGKKADLIKRLQSEIDIIRANRQSASLSNTATIPPPLASPTHSLYKTLGGMHIGTPPVHVSNAPTSAPSNLRYSLYNGVPLGQDVTNVGMTLESAATAEGTGQLTHLQWDQL</sequence>
<evidence type="ECO:0000256" key="1">
    <source>
        <dbReference type="SAM" id="MobiDB-lite"/>
    </source>
</evidence>
<protein>
    <recommendedName>
        <fullName evidence="2">SAP domain-containing protein</fullName>
    </recommendedName>
</protein>
<feature type="non-terminal residue" evidence="3">
    <location>
        <position position="1"/>
    </location>
</feature>
<evidence type="ECO:0000313" key="3">
    <source>
        <dbReference type="EMBL" id="KAG0008309.1"/>
    </source>
</evidence>
<reference evidence="3" key="1">
    <citation type="journal article" date="2020" name="Fungal Divers.">
        <title>Resolving the Mortierellaceae phylogeny through synthesis of multi-gene phylogenetics and phylogenomics.</title>
        <authorList>
            <person name="Vandepol N."/>
            <person name="Liber J."/>
            <person name="Desiro A."/>
            <person name="Na H."/>
            <person name="Kennedy M."/>
            <person name="Barry K."/>
            <person name="Grigoriev I.V."/>
            <person name="Miller A.N."/>
            <person name="O'Donnell K."/>
            <person name="Stajich J.E."/>
            <person name="Bonito G."/>
        </authorList>
    </citation>
    <scope>NUCLEOTIDE SEQUENCE</scope>
    <source>
        <strain evidence="3">NRRL 2769</strain>
    </source>
</reference>
<dbReference type="AlphaFoldDB" id="A0A9P6MNN0"/>
<gene>
    <name evidence="3" type="ORF">BGZ80_003599</name>
</gene>
<keyword evidence="4" id="KW-1185">Reference proteome</keyword>
<dbReference type="InterPro" id="IPR036361">
    <property type="entry name" value="SAP_dom_sf"/>
</dbReference>
<dbReference type="SUPFAM" id="SSF68906">
    <property type="entry name" value="SAP domain"/>
    <property type="match status" value="1"/>
</dbReference>
<dbReference type="PROSITE" id="PS50800">
    <property type="entry name" value="SAP"/>
    <property type="match status" value="1"/>
</dbReference>
<feature type="region of interest" description="Disordered" evidence="1">
    <location>
        <begin position="1"/>
        <end position="27"/>
    </location>
</feature>
<feature type="region of interest" description="Disordered" evidence="1">
    <location>
        <begin position="103"/>
        <end position="166"/>
    </location>
</feature>
<feature type="compositionally biased region" description="Low complexity" evidence="1">
    <location>
        <begin position="143"/>
        <end position="157"/>
    </location>
</feature>
<proteinExistence type="predicted"/>
<feature type="compositionally biased region" description="Polar residues" evidence="1">
    <location>
        <begin position="104"/>
        <end position="123"/>
    </location>
</feature>